<dbReference type="PANTHER" id="PTHR45661">
    <property type="entry name" value="SURFACE ANTIGEN"/>
    <property type="match status" value="1"/>
</dbReference>
<organism evidence="1 2">
    <name type="scientific">Entamoeba invadens IP1</name>
    <dbReference type="NCBI Taxonomy" id="370355"/>
    <lineage>
        <taxon>Eukaryota</taxon>
        <taxon>Amoebozoa</taxon>
        <taxon>Evosea</taxon>
        <taxon>Archamoebae</taxon>
        <taxon>Mastigamoebida</taxon>
        <taxon>Entamoebidae</taxon>
        <taxon>Entamoeba</taxon>
    </lineage>
</organism>
<dbReference type="Pfam" id="PF13306">
    <property type="entry name" value="LRR_5"/>
    <property type="match status" value="8"/>
</dbReference>
<dbReference type="RefSeq" id="XP_004183012.1">
    <property type="nucleotide sequence ID" value="XM_004182964.1"/>
</dbReference>
<dbReference type="PANTHER" id="PTHR45661:SF3">
    <property type="entry name" value="IG-LIKE DOMAIN-CONTAINING PROTEIN"/>
    <property type="match status" value="1"/>
</dbReference>
<dbReference type="InterPro" id="IPR053139">
    <property type="entry name" value="Surface_bspA-like"/>
</dbReference>
<name>A0A0A1TYQ8_ENTIV</name>
<sequence>MKRVDVFSMQIIAKYFLVFSDYFSIIQVCKKYEFLLDRFRINPIRISPESKPLFTHIQTQIVYTPYDIIVPVDRHIFLYFVTYKEYKEKNTQFEVYKNVRFTTEDIEKYGSKIPEEISQLGDYLYFQNMDLKSVQIPSKVTKIGEWTFNECGLTKIEIPSTVKVIQYNSFGSCGALKVVKLPENITVIPKSCFENCTELENINFPESLQFIDDCAFLQAKLVNVVIPNKCEIGYSCFAMNSNLTRIVLNGVSCIPDFLCDSCSSLKRVEVSKKLIEIGEFAFARCESLENFDFNEDLKYIGNFAFKYCKQLKIAHLKKKVCYVGTFAFMGCEKLEEIVIENKNVFVGIGVIEKCDRLTKISIPFDTNKIEFEITENELTILNKLDLKSVTQSVDKMFYSEITVENDNMDFSAISKIGLYENQSITNVDLNTSLEQVGINQIVLNSLTSLFIPSTVALVNDYCIGRCNSLKNFVVPKYATSICKNAVCQDLITRILFPKNTTQFDCKFECWQFTEFEILNGVKEVEENTFCECDNLEKIVIPSTVTKINENFVVKCTKLSEIEILKNDNNSNLLDVEKVILKNQKLPNDLLEIPEYIDTLYACMNFAENVTQINVPSTITKIENSAFSEVNNLCVLTLPDTLKEIGKHIFSHNIKLTKIDIGNNTQNEFDKFVVSYCCHLRLLNYGYHFNNIELIISDVENVGNTFDVTKVRKFATTSVLNTQLFDNVPPLVTEYCDLLLNTKHLIIPSEVTEMIEYSCVNMPIHTVKFLNVPVIAKGAFSQCHYLTQIVFNETLKRIKKYAFESCLSLKDIVLPKSLQNVGSFVFEGCYLLTKVSCENENVIYGTKCLAFCVSLKKVPVITNMGVAMFFECKSLSQISLSENCKEISDFAFFRCLSLTKIDIPKSVTKIGVFSFRKCVALREIEIPKSVEIIEDGAFYDCKNIKKVVIDNSNVMCGVDVFEGCEEITTLQIGNEKEKYQFEVSYSFYLQMKNIHIYCENVVVKRSDVLKYGTAKMINEIQMNKLIHRLDEGCFFMNSELTKIEVLNNVTEIGNFAFYNCLNLKEVILPTTIVGIPHYCFDGCSNLSFIELKGNIEKYGICCLNQCLNLKGKVDIPEEYFESQQDESDEID</sequence>
<dbReference type="InterPro" id="IPR032675">
    <property type="entry name" value="LRR_dom_sf"/>
</dbReference>
<dbReference type="GeneID" id="14882684"/>
<evidence type="ECO:0000313" key="1">
    <source>
        <dbReference type="EMBL" id="ELP83666.1"/>
    </source>
</evidence>
<proteinExistence type="predicted"/>
<evidence type="ECO:0008006" key="3">
    <source>
        <dbReference type="Google" id="ProtNLM"/>
    </source>
</evidence>
<dbReference type="Proteomes" id="UP000014680">
    <property type="component" value="Unassembled WGS sequence"/>
</dbReference>
<gene>
    <name evidence="1" type="ORF">EIN_467600</name>
</gene>
<protein>
    <recommendedName>
        <fullName evidence="3">Leucine rich repeat containing protein BspA family protein</fullName>
    </recommendedName>
</protein>
<dbReference type="InterPro" id="IPR026906">
    <property type="entry name" value="LRR_5"/>
</dbReference>
<dbReference type="Gene3D" id="3.80.10.10">
    <property type="entry name" value="Ribonuclease Inhibitor"/>
    <property type="match status" value="5"/>
</dbReference>
<dbReference type="EMBL" id="KB207240">
    <property type="protein sequence ID" value="ELP83666.1"/>
    <property type="molecule type" value="Genomic_DNA"/>
</dbReference>
<dbReference type="SUPFAM" id="SSF52058">
    <property type="entry name" value="L domain-like"/>
    <property type="match status" value="4"/>
</dbReference>
<evidence type="ECO:0000313" key="2">
    <source>
        <dbReference type="Proteomes" id="UP000014680"/>
    </source>
</evidence>
<dbReference type="Gene3D" id="3.40.50.12480">
    <property type="match status" value="1"/>
</dbReference>
<dbReference type="OrthoDB" id="27520at2759"/>
<dbReference type="KEGG" id="eiv:EIN_467600"/>
<dbReference type="AlphaFoldDB" id="A0A0A1TYQ8"/>
<accession>A0A0A1TYQ8</accession>
<reference evidence="1 2" key="1">
    <citation type="submission" date="2012-10" db="EMBL/GenBank/DDBJ databases">
        <authorList>
            <person name="Zafar N."/>
            <person name="Inman J."/>
            <person name="Hall N."/>
            <person name="Lorenzi H."/>
            <person name="Caler E."/>
        </authorList>
    </citation>
    <scope>NUCLEOTIDE SEQUENCE [LARGE SCALE GENOMIC DNA]</scope>
    <source>
        <strain evidence="1 2">IP1</strain>
    </source>
</reference>
<keyword evidence="2" id="KW-1185">Reference proteome</keyword>
<dbReference type="VEuPathDB" id="AmoebaDB:EIN_467600"/>